<dbReference type="Gene3D" id="3.40.710.10">
    <property type="entry name" value="DD-peptidase/beta-lactamase superfamily"/>
    <property type="match status" value="1"/>
</dbReference>
<evidence type="ECO:0000313" key="2">
    <source>
        <dbReference type="EMBL" id="MEQ4482771.1"/>
    </source>
</evidence>
<proteinExistence type="predicted"/>
<reference evidence="2 3" key="1">
    <citation type="journal article" date="2023" name="Genome Announc.">
        <title>Pan-Genome Analyses of the Genus Cohnella and Proposal of the Novel Species Cohnella silvisoli sp. nov., Isolated from Forest Soil.</title>
        <authorList>
            <person name="Wang C."/>
            <person name="Mao L."/>
            <person name="Bao G."/>
            <person name="Zhu H."/>
        </authorList>
    </citation>
    <scope>NUCLEOTIDE SEQUENCE [LARGE SCALE GENOMIC DNA]</scope>
    <source>
        <strain evidence="2 3">NL03-T5-1</strain>
    </source>
</reference>
<dbReference type="InterPro" id="IPR050789">
    <property type="entry name" value="Diverse_Enzym_Activities"/>
</dbReference>
<accession>A0ABV1KT98</accession>
<dbReference type="SUPFAM" id="SSF56601">
    <property type="entry name" value="beta-lactamase/transpeptidase-like"/>
    <property type="match status" value="1"/>
</dbReference>
<name>A0ABV1KT98_9BACL</name>
<dbReference type="GO" id="GO:0016787">
    <property type="term" value="F:hydrolase activity"/>
    <property type="evidence" value="ECO:0007669"/>
    <property type="project" value="UniProtKB-KW"/>
</dbReference>
<feature type="domain" description="Beta-lactamase-related" evidence="1">
    <location>
        <begin position="53"/>
        <end position="326"/>
    </location>
</feature>
<dbReference type="EMBL" id="JASKHM010000005">
    <property type="protein sequence ID" value="MEQ4482771.1"/>
    <property type="molecule type" value="Genomic_DNA"/>
</dbReference>
<dbReference type="EC" id="3.-.-.-" evidence="2"/>
<keyword evidence="2" id="KW-0378">Hydrolase</keyword>
<sequence>MGTTVQAPRLDLYFKKLLDKELSPCFSIGFRDVKEDCLYEFNEGFSAPAGYERTPIDRHTRFNIGSVTKIITGTLIVKLIEEGLLTLTTPVQTIIPSYPFSDVTVLHLLTHTAGYEGFEEPWPSKEDAEAYLNKIYRINDRSYMPGERQVYFTQGYTILMDIIEKVTGTSLEQFAREILFIPLEMENTTFETERLQDHSFVLPWNYETGSYMSHLRHAAVTGDSGLYSTVDDLMRFAELFLRAGKFRDQTIFSPAGIDFMQREVTNGKFAKTPVFWQRTDTDPYGCFGELHSPSCIGHPGFSGCMLSIDPQYQRIGVILTNSPRLHSDWKNYKLIWNKLMSL</sequence>
<dbReference type="InterPro" id="IPR001466">
    <property type="entry name" value="Beta-lactam-related"/>
</dbReference>
<dbReference type="InterPro" id="IPR012338">
    <property type="entry name" value="Beta-lactam/transpept-like"/>
</dbReference>
<organism evidence="2 3">
    <name type="scientific">Cohnella silvisoli</name>
    <dbReference type="NCBI Taxonomy" id="2873699"/>
    <lineage>
        <taxon>Bacteria</taxon>
        <taxon>Bacillati</taxon>
        <taxon>Bacillota</taxon>
        <taxon>Bacilli</taxon>
        <taxon>Bacillales</taxon>
        <taxon>Paenibacillaceae</taxon>
        <taxon>Cohnella</taxon>
    </lineage>
</organism>
<dbReference type="RefSeq" id="WP_232185485.1">
    <property type="nucleotide sequence ID" value="NZ_JAIOAP010000005.1"/>
</dbReference>
<evidence type="ECO:0000259" key="1">
    <source>
        <dbReference type="Pfam" id="PF00144"/>
    </source>
</evidence>
<dbReference type="Proteomes" id="UP001493487">
    <property type="component" value="Unassembled WGS sequence"/>
</dbReference>
<protein>
    <submittedName>
        <fullName evidence="2">Serine hydrolase</fullName>
        <ecNumber evidence="2">3.-.-.-</ecNumber>
    </submittedName>
</protein>
<comment type="caution">
    <text evidence="2">The sequence shown here is derived from an EMBL/GenBank/DDBJ whole genome shotgun (WGS) entry which is preliminary data.</text>
</comment>
<keyword evidence="3" id="KW-1185">Reference proteome</keyword>
<gene>
    <name evidence="2" type="ORF">QJS35_10220</name>
</gene>
<dbReference type="Pfam" id="PF00144">
    <property type="entry name" value="Beta-lactamase"/>
    <property type="match status" value="1"/>
</dbReference>
<dbReference type="PANTHER" id="PTHR43283">
    <property type="entry name" value="BETA-LACTAMASE-RELATED"/>
    <property type="match status" value="1"/>
</dbReference>
<evidence type="ECO:0000313" key="3">
    <source>
        <dbReference type="Proteomes" id="UP001493487"/>
    </source>
</evidence>